<gene>
    <name evidence="1" type="ORF">D5086_010781</name>
</gene>
<evidence type="ECO:0000313" key="2">
    <source>
        <dbReference type="Proteomes" id="UP000309997"/>
    </source>
</evidence>
<dbReference type="EMBL" id="RCHU02000005">
    <property type="protein sequence ID" value="KAL3592141.1"/>
    <property type="molecule type" value="Genomic_DNA"/>
</dbReference>
<keyword evidence="2" id="KW-1185">Reference proteome</keyword>
<sequence>MDASILHSESFSLTRLCFTTTTTTASAVSLTYQMPCLLFSTPRRKLVSLSSISWPRRSPSFIAAASSGTLMANSPKSGVYTVGDFMTRKEDLHVVKPTTTVNEALETLVERRITGFPVIDDDWKLVGLVSDYDLLALDSISGGGRTETNMFPEVDSTWKTFNEVQMLLNKTNGKVVGDLMTPAPVVVRETTNLEDSTFNEVQMLLNKTNGKVVGDLLTPAPVVRETTNLEDSVRYLSGLPCDALNLDGDLVEGDDDCSMSFVVKLVAEPNSGGALHAFVGDHMISVNKHLGISGRTFGLRAANHSLPNLESSYHFLLLLLSWTSFIPGSISSSLQCSRLCISVVFSGYLLMADVIPLKSKPGPRKVNALVNKPELPYHAVAKNNDLAWL</sequence>
<dbReference type="Proteomes" id="UP000309997">
    <property type="component" value="Unassembled WGS sequence"/>
</dbReference>
<name>A0ACC4CBR7_POPAL</name>
<protein>
    <submittedName>
        <fullName evidence="1">Uncharacterized protein</fullName>
    </submittedName>
</protein>
<organism evidence="1 2">
    <name type="scientific">Populus alba</name>
    <name type="common">White poplar</name>
    <dbReference type="NCBI Taxonomy" id="43335"/>
    <lineage>
        <taxon>Eukaryota</taxon>
        <taxon>Viridiplantae</taxon>
        <taxon>Streptophyta</taxon>
        <taxon>Embryophyta</taxon>
        <taxon>Tracheophyta</taxon>
        <taxon>Spermatophyta</taxon>
        <taxon>Magnoliopsida</taxon>
        <taxon>eudicotyledons</taxon>
        <taxon>Gunneridae</taxon>
        <taxon>Pentapetalae</taxon>
        <taxon>rosids</taxon>
        <taxon>fabids</taxon>
        <taxon>Malpighiales</taxon>
        <taxon>Salicaceae</taxon>
        <taxon>Saliceae</taxon>
        <taxon>Populus</taxon>
    </lineage>
</organism>
<accession>A0ACC4CBR7</accession>
<reference evidence="1 2" key="1">
    <citation type="journal article" date="2024" name="Plant Biotechnol. J.">
        <title>Genome and CRISPR/Cas9 system of a widespread forest tree (Populus alba) in the world.</title>
        <authorList>
            <person name="Liu Y.J."/>
            <person name="Jiang P.F."/>
            <person name="Han X.M."/>
            <person name="Li X.Y."/>
            <person name="Wang H.M."/>
            <person name="Wang Y.J."/>
            <person name="Wang X.X."/>
            <person name="Zeng Q.Y."/>
        </authorList>
    </citation>
    <scope>NUCLEOTIDE SEQUENCE [LARGE SCALE GENOMIC DNA]</scope>
    <source>
        <strain evidence="2">cv. PAL-ZL1</strain>
    </source>
</reference>
<comment type="caution">
    <text evidence="1">The sequence shown here is derived from an EMBL/GenBank/DDBJ whole genome shotgun (WGS) entry which is preliminary data.</text>
</comment>
<proteinExistence type="predicted"/>
<evidence type="ECO:0000313" key="1">
    <source>
        <dbReference type="EMBL" id="KAL3592141.1"/>
    </source>
</evidence>